<gene>
    <name evidence="4" type="ORF">GBAR_LOCUS31517</name>
</gene>
<organism evidence="4 5">
    <name type="scientific">Geodia barretti</name>
    <name type="common">Barrett's horny sponge</name>
    <dbReference type="NCBI Taxonomy" id="519541"/>
    <lineage>
        <taxon>Eukaryota</taxon>
        <taxon>Metazoa</taxon>
        <taxon>Porifera</taxon>
        <taxon>Demospongiae</taxon>
        <taxon>Heteroscleromorpha</taxon>
        <taxon>Tetractinellida</taxon>
        <taxon>Astrophorina</taxon>
        <taxon>Geodiidae</taxon>
        <taxon>Geodia</taxon>
    </lineage>
</organism>
<dbReference type="PANTHER" id="PTHR44145:SF3">
    <property type="entry name" value="DNAJ HOMOLOG SUBFAMILY A MEMBER 3, MITOCHONDRIAL"/>
    <property type="match status" value="1"/>
</dbReference>
<dbReference type="AlphaFoldDB" id="A0AA35U0J2"/>
<dbReference type="Pfam" id="PF00226">
    <property type="entry name" value="DnaJ"/>
    <property type="match status" value="1"/>
</dbReference>
<dbReference type="InterPro" id="IPR001623">
    <property type="entry name" value="DnaJ_domain"/>
</dbReference>
<dbReference type="Proteomes" id="UP001174909">
    <property type="component" value="Unassembled WGS sequence"/>
</dbReference>
<dbReference type="SUPFAM" id="SSF46565">
    <property type="entry name" value="Chaperone J-domain"/>
    <property type="match status" value="1"/>
</dbReference>
<sequence>MKRWKRLAVSCRAWRVLSSCPPATTSAAVPSALHHVGAATPNRAHHPVYLLRACGGVRTFHSGTKSDQKEDYYKTLGVPRNASQKEIKKAYYELAKKYHPDRNEGDPNAAKQFTKIGEAYE</sequence>
<dbReference type="Gene3D" id="1.10.287.110">
    <property type="entry name" value="DnaJ domain"/>
    <property type="match status" value="1"/>
</dbReference>
<feature type="region of interest" description="Disordered" evidence="2">
    <location>
        <begin position="98"/>
        <end position="121"/>
    </location>
</feature>
<dbReference type="PANTHER" id="PTHR44145">
    <property type="entry name" value="DNAJ HOMOLOG SUBFAMILY A MEMBER 3, MITOCHONDRIAL"/>
    <property type="match status" value="1"/>
</dbReference>
<accession>A0AA35U0J2</accession>
<evidence type="ECO:0000313" key="5">
    <source>
        <dbReference type="Proteomes" id="UP001174909"/>
    </source>
</evidence>
<keyword evidence="5" id="KW-1185">Reference proteome</keyword>
<feature type="non-terminal residue" evidence="4">
    <location>
        <position position="121"/>
    </location>
</feature>
<keyword evidence="1" id="KW-0143">Chaperone</keyword>
<evidence type="ECO:0000256" key="1">
    <source>
        <dbReference type="ARBA" id="ARBA00023186"/>
    </source>
</evidence>
<dbReference type="InterPro" id="IPR051938">
    <property type="entry name" value="Apopto_cytoskel_mod"/>
</dbReference>
<dbReference type="PROSITE" id="PS50076">
    <property type="entry name" value="DNAJ_2"/>
    <property type="match status" value="1"/>
</dbReference>
<feature type="domain" description="J" evidence="3">
    <location>
        <begin position="71"/>
        <end position="121"/>
    </location>
</feature>
<evidence type="ECO:0000313" key="4">
    <source>
        <dbReference type="EMBL" id="CAI8057913.1"/>
    </source>
</evidence>
<protein>
    <submittedName>
        <fullName evidence="4">DnaJ homolog subfamily A member 3, mitochondrial</fullName>
    </submittedName>
</protein>
<dbReference type="PRINTS" id="PR00625">
    <property type="entry name" value="JDOMAIN"/>
</dbReference>
<evidence type="ECO:0000256" key="2">
    <source>
        <dbReference type="SAM" id="MobiDB-lite"/>
    </source>
</evidence>
<evidence type="ECO:0000259" key="3">
    <source>
        <dbReference type="PROSITE" id="PS50076"/>
    </source>
</evidence>
<proteinExistence type="predicted"/>
<dbReference type="InterPro" id="IPR036869">
    <property type="entry name" value="J_dom_sf"/>
</dbReference>
<comment type="caution">
    <text evidence="4">The sequence shown here is derived from an EMBL/GenBank/DDBJ whole genome shotgun (WGS) entry which is preliminary data.</text>
</comment>
<reference evidence="4" key="1">
    <citation type="submission" date="2023-03" db="EMBL/GenBank/DDBJ databases">
        <authorList>
            <person name="Steffen K."/>
            <person name="Cardenas P."/>
        </authorList>
    </citation>
    <scope>NUCLEOTIDE SEQUENCE</scope>
</reference>
<dbReference type="CDD" id="cd06257">
    <property type="entry name" value="DnaJ"/>
    <property type="match status" value="1"/>
</dbReference>
<dbReference type="EMBL" id="CASHTH010004480">
    <property type="protein sequence ID" value="CAI8057913.1"/>
    <property type="molecule type" value="Genomic_DNA"/>
</dbReference>
<dbReference type="SMART" id="SM00271">
    <property type="entry name" value="DnaJ"/>
    <property type="match status" value="1"/>
</dbReference>
<name>A0AA35U0J2_GEOBA</name>